<keyword evidence="9" id="KW-1015">Disulfide bond</keyword>
<evidence type="ECO:0000256" key="1">
    <source>
        <dbReference type="ARBA" id="ARBA00001594"/>
    </source>
</evidence>
<name>A0A7M7HH47_STRPU</name>
<dbReference type="Pfam" id="PF00112">
    <property type="entry name" value="Peptidase_C1"/>
    <property type="match status" value="1"/>
</dbReference>
<dbReference type="SUPFAM" id="SSF54001">
    <property type="entry name" value="Cysteine proteinases"/>
    <property type="match status" value="1"/>
</dbReference>
<keyword evidence="10" id="KW-0325">Glycoprotein</keyword>
<dbReference type="GO" id="GO:0016807">
    <property type="term" value="F:cysteine-type carboxypeptidase activity"/>
    <property type="evidence" value="ECO:0007669"/>
    <property type="project" value="UniProtKB-EC"/>
</dbReference>
<dbReference type="PROSITE" id="PS00640">
    <property type="entry name" value="THIOL_PROTEASE_ASN"/>
    <property type="match status" value="1"/>
</dbReference>
<keyword evidence="8" id="KW-0865">Zymogen</keyword>
<dbReference type="Gene3D" id="3.90.70.10">
    <property type="entry name" value="Cysteine proteinases"/>
    <property type="match status" value="1"/>
</dbReference>
<evidence type="ECO:0000313" key="13">
    <source>
        <dbReference type="EnsemblMetazoa" id="XP_011675730"/>
    </source>
</evidence>
<keyword evidence="5 11" id="KW-0732">Signal</keyword>
<dbReference type="GeneID" id="580617"/>
<sequence length="297" mass="32489">METRTCLLVLLSVLFTCFIAATNGAGCYIPGSFKGKRSVSTYARPHMRDGVKVPSSWDWRNVGGRSFVSATRNQHIPTYCGSCWAMGSTSALADRLNILRNGSWPSAYLSVQNVIDCGGAGSCNGGDDIGVYSYAHKSGIPDETCNNYQAKNQNCDKMNQCGTCTPDGQCSMIANYTSYKVADYGSVRGREAMMKEIYAKGPISCGIDATSKLEAYTGGIYEEFKIVAISNHIISVAGWGVDNSTGTEYWIVRNSWGEPWGEQGWFRIVTSRYKDGEGNWYNLAIEGECRYGDPIVP</sequence>
<reference evidence="14" key="1">
    <citation type="submission" date="2015-02" db="EMBL/GenBank/DDBJ databases">
        <title>Genome sequencing for Strongylocentrotus purpuratus.</title>
        <authorList>
            <person name="Murali S."/>
            <person name="Liu Y."/>
            <person name="Vee V."/>
            <person name="English A."/>
            <person name="Wang M."/>
            <person name="Skinner E."/>
            <person name="Han Y."/>
            <person name="Muzny D.M."/>
            <person name="Worley K.C."/>
            <person name="Gibbs R.A."/>
        </authorList>
    </citation>
    <scope>NUCLEOTIDE SEQUENCE</scope>
</reference>
<dbReference type="InterPro" id="IPR013128">
    <property type="entry name" value="Peptidase_C1A"/>
</dbReference>
<evidence type="ECO:0000256" key="3">
    <source>
        <dbReference type="ARBA" id="ARBA00012516"/>
    </source>
</evidence>
<dbReference type="InterPro" id="IPR033157">
    <property type="entry name" value="CTSZ"/>
</dbReference>
<dbReference type="KEGG" id="spu:580617"/>
<dbReference type="InParanoid" id="A0A7M7HH47"/>
<evidence type="ECO:0000259" key="12">
    <source>
        <dbReference type="SMART" id="SM00645"/>
    </source>
</evidence>
<dbReference type="InterPro" id="IPR038765">
    <property type="entry name" value="Papain-like_cys_pep_sf"/>
</dbReference>
<dbReference type="InterPro" id="IPR025661">
    <property type="entry name" value="Pept_asp_AS"/>
</dbReference>
<evidence type="ECO:0000256" key="4">
    <source>
        <dbReference type="ARBA" id="ARBA00022670"/>
    </source>
</evidence>
<keyword evidence="4" id="KW-0645">Protease</keyword>
<evidence type="ECO:0000256" key="5">
    <source>
        <dbReference type="ARBA" id="ARBA00022729"/>
    </source>
</evidence>
<evidence type="ECO:0000313" key="14">
    <source>
        <dbReference type="Proteomes" id="UP000007110"/>
    </source>
</evidence>
<dbReference type="EC" id="3.4.18.1" evidence="3"/>
<dbReference type="CDD" id="cd02698">
    <property type="entry name" value="Peptidase_C1A_CathepsinX"/>
    <property type="match status" value="1"/>
</dbReference>
<dbReference type="InterPro" id="IPR000668">
    <property type="entry name" value="Peptidase_C1A_C"/>
</dbReference>
<dbReference type="PANTHER" id="PTHR12411">
    <property type="entry name" value="CYSTEINE PROTEASE FAMILY C1-RELATED"/>
    <property type="match status" value="1"/>
</dbReference>
<evidence type="ECO:0000256" key="7">
    <source>
        <dbReference type="ARBA" id="ARBA00022807"/>
    </source>
</evidence>
<dbReference type="GO" id="GO:0004197">
    <property type="term" value="F:cysteine-type endopeptidase activity"/>
    <property type="evidence" value="ECO:0000318"/>
    <property type="project" value="GO_Central"/>
</dbReference>
<evidence type="ECO:0000256" key="10">
    <source>
        <dbReference type="ARBA" id="ARBA00023180"/>
    </source>
</evidence>
<dbReference type="RefSeq" id="XP_011675730.2">
    <property type="nucleotide sequence ID" value="XM_011677428.2"/>
</dbReference>
<dbReference type="GO" id="GO:0005615">
    <property type="term" value="C:extracellular space"/>
    <property type="evidence" value="ECO:0000318"/>
    <property type="project" value="GO_Central"/>
</dbReference>
<evidence type="ECO:0000256" key="11">
    <source>
        <dbReference type="SAM" id="SignalP"/>
    </source>
</evidence>
<dbReference type="OMA" id="LYSEYHE"/>
<evidence type="ECO:0000256" key="6">
    <source>
        <dbReference type="ARBA" id="ARBA00022801"/>
    </source>
</evidence>
<evidence type="ECO:0000256" key="2">
    <source>
        <dbReference type="ARBA" id="ARBA00008455"/>
    </source>
</evidence>
<dbReference type="Proteomes" id="UP000007110">
    <property type="component" value="Unassembled WGS sequence"/>
</dbReference>
<accession>A0A7M7HH47</accession>
<protein>
    <recommendedName>
        <fullName evidence="3">cathepsin X</fullName>
        <ecNumber evidence="3">3.4.18.1</ecNumber>
    </recommendedName>
</protein>
<feature type="domain" description="Peptidase C1A papain C-terminal" evidence="12">
    <location>
        <begin position="53"/>
        <end position="291"/>
    </location>
</feature>
<dbReference type="SMART" id="SM00645">
    <property type="entry name" value="Pept_C1"/>
    <property type="match status" value="1"/>
</dbReference>
<dbReference type="EnsemblMetazoa" id="XM_011677428">
    <property type="protein sequence ID" value="XP_011675730"/>
    <property type="gene ID" value="LOC580617"/>
</dbReference>
<feature type="signal peptide" evidence="11">
    <location>
        <begin position="1"/>
        <end position="21"/>
    </location>
</feature>
<dbReference type="PRINTS" id="PR00705">
    <property type="entry name" value="PAPAIN"/>
</dbReference>
<comment type="catalytic activity">
    <reaction evidence="1">
        <text>Release of C-terminal amino acid residues with broad specificity, but lacks action on C-terminal proline. Shows weak endopeptidase activity.</text>
        <dbReference type="EC" id="3.4.18.1"/>
    </reaction>
</comment>
<organism evidence="13 14">
    <name type="scientific">Strongylocentrotus purpuratus</name>
    <name type="common">Purple sea urchin</name>
    <dbReference type="NCBI Taxonomy" id="7668"/>
    <lineage>
        <taxon>Eukaryota</taxon>
        <taxon>Metazoa</taxon>
        <taxon>Echinodermata</taxon>
        <taxon>Eleutherozoa</taxon>
        <taxon>Echinozoa</taxon>
        <taxon>Echinoidea</taxon>
        <taxon>Euechinoidea</taxon>
        <taxon>Echinacea</taxon>
        <taxon>Camarodonta</taxon>
        <taxon>Echinidea</taxon>
        <taxon>Strongylocentrotidae</taxon>
        <taxon>Strongylocentrotus</taxon>
    </lineage>
</organism>
<keyword evidence="7" id="KW-0788">Thiol protease</keyword>
<comment type="similarity">
    <text evidence="2">Belongs to the peptidase C1 family.</text>
</comment>
<reference evidence="13" key="2">
    <citation type="submission" date="2021-01" db="UniProtKB">
        <authorList>
            <consortium name="EnsemblMetazoa"/>
        </authorList>
    </citation>
    <scope>IDENTIFICATION</scope>
</reference>
<dbReference type="AlphaFoldDB" id="A0A7M7HH47"/>
<proteinExistence type="inferred from homology"/>
<dbReference type="FunFam" id="3.90.70.10:FF:000060">
    <property type="entry name" value="Cathepsin Z"/>
    <property type="match status" value="1"/>
</dbReference>
<dbReference type="OrthoDB" id="190265at2759"/>
<evidence type="ECO:0000256" key="8">
    <source>
        <dbReference type="ARBA" id="ARBA00023145"/>
    </source>
</evidence>
<feature type="chain" id="PRO_5029581787" description="cathepsin X" evidence="11">
    <location>
        <begin position="22"/>
        <end position="297"/>
    </location>
</feature>
<dbReference type="GO" id="GO:0005764">
    <property type="term" value="C:lysosome"/>
    <property type="evidence" value="ECO:0000318"/>
    <property type="project" value="GO_Central"/>
</dbReference>
<keyword evidence="6" id="KW-0378">Hydrolase</keyword>
<dbReference type="GO" id="GO:0051603">
    <property type="term" value="P:proteolysis involved in protein catabolic process"/>
    <property type="evidence" value="ECO:0000318"/>
    <property type="project" value="GO_Central"/>
</dbReference>
<evidence type="ECO:0000256" key="9">
    <source>
        <dbReference type="ARBA" id="ARBA00023157"/>
    </source>
</evidence>
<keyword evidence="14" id="KW-1185">Reference proteome</keyword>